<gene>
    <name evidence="4" type="ORF">CCS01_01760</name>
</gene>
<dbReference type="OrthoDB" id="8133706at2"/>
<organism evidence="4 5">
    <name type="scientific">Rhodopila globiformis</name>
    <name type="common">Rhodopseudomonas globiformis</name>
    <dbReference type="NCBI Taxonomy" id="1071"/>
    <lineage>
        <taxon>Bacteria</taxon>
        <taxon>Pseudomonadati</taxon>
        <taxon>Pseudomonadota</taxon>
        <taxon>Alphaproteobacteria</taxon>
        <taxon>Acetobacterales</taxon>
        <taxon>Acetobacteraceae</taxon>
        <taxon>Rhodopila</taxon>
    </lineage>
</organism>
<proteinExistence type="inferred from homology"/>
<comment type="subcellular location">
    <subcellularLocation>
        <location evidence="1">Periplasm</location>
    </subcellularLocation>
</comment>
<comment type="similarity">
    <text evidence="2">Belongs to the bacterial solute-binding protein 1 family.</text>
</comment>
<evidence type="ECO:0000313" key="4">
    <source>
        <dbReference type="EMBL" id="PPQ39038.1"/>
    </source>
</evidence>
<dbReference type="Gene3D" id="3.40.190.10">
    <property type="entry name" value="Periplasmic binding protein-like II"/>
    <property type="match status" value="1"/>
</dbReference>
<dbReference type="GO" id="GO:0042597">
    <property type="term" value="C:periplasmic space"/>
    <property type="evidence" value="ECO:0007669"/>
    <property type="project" value="UniProtKB-SubCell"/>
</dbReference>
<evidence type="ECO:0000256" key="1">
    <source>
        <dbReference type="ARBA" id="ARBA00004418"/>
    </source>
</evidence>
<dbReference type="AlphaFoldDB" id="A0A2S6NNR0"/>
<dbReference type="Pfam" id="PF01547">
    <property type="entry name" value="SBP_bac_1"/>
    <property type="match status" value="1"/>
</dbReference>
<dbReference type="SUPFAM" id="SSF53850">
    <property type="entry name" value="Periplasmic binding protein-like II"/>
    <property type="match status" value="1"/>
</dbReference>
<reference evidence="4 5" key="1">
    <citation type="journal article" date="2018" name="Arch. Microbiol.">
        <title>New insights into the metabolic potential of the phototrophic purple bacterium Rhodopila globiformis DSM 161(T) from its draft genome sequence and evidence for a vanadium-dependent nitrogenase.</title>
        <authorList>
            <person name="Imhoff J.F."/>
            <person name="Rahn T."/>
            <person name="Kunzel S."/>
            <person name="Neulinger S.C."/>
        </authorList>
    </citation>
    <scope>NUCLEOTIDE SEQUENCE [LARGE SCALE GENOMIC DNA]</scope>
    <source>
        <strain evidence="4 5">DSM 161</strain>
    </source>
</reference>
<dbReference type="InterPro" id="IPR006059">
    <property type="entry name" value="SBP"/>
</dbReference>
<evidence type="ECO:0000313" key="5">
    <source>
        <dbReference type="Proteomes" id="UP000239724"/>
    </source>
</evidence>
<dbReference type="PANTHER" id="PTHR43649:SF30">
    <property type="entry name" value="ABC TRANSPORTER SUBSTRATE-BINDING PROTEIN"/>
    <property type="match status" value="1"/>
</dbReference>
<protein>
    <recommendedName>
        <fullName evidence="6">ABC transporter substrate-binding protein</fullName>
    </recommendedName>
</protein>
<name>A0A2S6NNR0_RHOGL</name>
<sequence>MSKPPILTRRRAATLGAAAAALPLVHIRTAAAAGKLLVGFWDHWVPGANNVMRQQVNAWAEKNKVDVTLDFITSNGGKLQLTAAAETQAKAGHDVMTFASWDVQNFGDSLQPVDDVMQRLTAANGTPNSIVTYLGKLNGNWVAVPTSSGTQTKPPCARISWFKKHGLDLQAMYPPHAEKNALQDAWTWEELLKYAELAAKDNMTFACGLGAGGLNTDATDMHGALFAAYGATLINAESKMQLDSDAMRQVLEFAQRLVKFYPADAVSYDDASNNRALISGKTALIFNPPSAWAVAKRDAPAIAADCWTFPAPAGPKGRFVPTLSFFWGIYNFSKNQSAAKELLEYLMQRDKVEARDNACDGFDLPPYAKLTDFKIWEEVGPPKGTVFNYPLRPSSGQKPSLTASEAPPDIAVQIYSRGVHNQMLARLREGQSIKQVTDWAADEIEGYTRP</sequence>
<dbReference type="EMBL" id="NHRY01000036">
    <property type="protein sequence ID" value="PPQ39038.1"/>
    <property type="molecule type" value="Genomic_DNA"/>
</dbReference>
<evidence type="ECO:0000256" key="2">
    <source>
        <dbReference type="ARBA" id="ARBA00008520"/>
    </source>
</evidence>
<feature type="signal peptide" evidence="3">
    <location>
        <begin position="1"/>
        <end position="32"/>
    </location>
</feature>
<accession>A0A2S6NNR0</accession>
<keyword evidence="3" id="KW-0732">Signal</keyword>
<evidence type="ECO:0000256" key="3">
    <source>
        <dbReference type="SAM" id="SignalP"/>
    </source>
</evidence>
<dbReference type="InterPro" id="IPR050490">
    <property type="entry name" value="Bact_solute-bd_prot1"/>
</dbReference>
<keyword evidence="5" id="KW-1185">Reference proteome</keyword>
<evidence type="ECO:0008006" key="6">
    <source>
        <dbReference type="Google" id="ProtNLM"/>
    </source>
</evidence>
<feature type="chain" id="PRO_5015639728" description="ABC transporter substrate-binding protein" evidence="3">
    <location>
        <begin position="33"/>
        <end position="450"/>
    </location>
</feature>
<dbReference type="Proteomes" id="UP000239724">
    <property type="component" value="Unassembled WGS sequence"/>
</dbReference>
<dbReference type="RefSeq" id="WP_104517123.1">
    <property type="nucleotide sequence ID" value="NZ_NHRY01000036.1"/>
</dbReference>
<comment type="caution">
    <text evidence="4">The sequence shown here is derived from an EMBL/GenBank/DDBJ whole genome shotgun (WGS) entry which is preliminary data.</text>
</comment>
<dbReference type="PANTHER" id="PTHR43649">
    <property type="entry name" value="ARABINOSE-BINDING PROTEIN-RELATED"/>
    <property type="match status" value="1"/>
</dbReference>